<dbReference type="Proteomes" id="UP000217696">
    <property type="component" value="Chromosome"/>
</dbReference>
<feature type="compositionally biased region" description="Low complexity" evidence="2">
    <location>
        <begin position="516"/>
        <end position="528"/>
    </location>
</feature>
<dbReference type="SUPFAM" id="SSF101898">
    <property type="entry name" value="NHL repeat"/>
    <property type="match status" value="1"/>
</dbReference>
<evidence type="ECO:0000256" key="1">
    <source>
        <dbReference type="ARBA" id="ARBA00022737"/>
    </source>
</evidence>
<dbReference type="SMART" id="SM00135">
    <property type="entry name" value="LY"/>
    <property type="match status" value="3"/>
</dbReference>
<dbReference type="Pfam" id="PF01436">
    <property type="entry name" value="NHL"/>
    <property type="match status" value="3"/>
</dbReference>
<dbReference type="EMBL" id="AP017312">
    <property type="protein sequence ID" value="BAU29445.1"/>
    <property type="molecule type" value="Genomic_DNA"/>
</dbReference>
<dbReference type="InterPro" id="IPR003343">
    <property type="entry name" value="Big_2"/>
</dbReference>
<evidence type="ECO:0000256" key="2">
    <source>
        <dbReference type="SAM" id="MobiDB-lite"/>
    </source>
</evidence>
<dbReference type="InterPro" id="IPR025883">
    <property type="entry name" value="Cadherin-like_domain"/>
</dbReference>
<dbReference type="Pfam" id="PF00395">
    <property type="entry name" value="SLH"/>
    <property type="match status" value="3"/>
</dbReference>
<dbReference type="PANTHER" id="PTHR24104:SF25">
    <property type="entry name" value="PROTEIN LIN-41"/>
    <property type="match status" value="1"/>
</dbReference>
<evidence type="ECO:0000256" key="3">
    <source>
        <dbReference type="SAM" id="SignalP"/>
    </source>
</evidence>
<feature type="compositionally biased region" description="Gly residues" evidence="2">
    <location>
        <begin position="505"/>
        <end position="515"/>
    </location>
</feature>
<name>A0A0U5B0F2_9BACL</name>
<protein>
    <submittedName>
        <fullName evidence="4">Serine/threonine-protein kinase PknD</fullName>
        <ecNumber evidence="4">2.7.11.1</ecNumber>
    </submittedName>
</protein>
<dbReference type="KEGG" id="asoc:CB4_03645"/>
<dbReference type="InterPro" id="IPR001119">
    <property type="entry name" value="SLH_dom"/>
</dbReference>
<dbReference type="GO" id="GO:0004674">
    <property type="term" value="F:protein serine/threonine kinase activity"/>
    <property type="evidence" value="ECO:0007669"/>
    <property type="project" value="UniProtKB-EC"/>
</dbReference>
<keyword evidence="4" id="KW-0418">Kinase</keyword>
<dbReference type="AlphaFoldDB" id="A0A0U5B0F2"/>
<dbReference type="InterPro" id="IPR013658">
    <property type="entry name" value="SGL"/>
</dbReference>
<reference evidence="4 5" key="1">
    <citation type="submission" date="2015-12" db="EMBL/GenBank/DDBJ databases">
        <title>Genome sequence of Aneurinibacillus soli.</title>
        <authorList>
            <person name="Lee J.S."/>
            <person name="Lee K.C."/>
            <person name="Kim K.K."/>
            <person name="Lee B.W."/>
        </authorList>
    </citation>
    <scope>NUCLEOTIDE SEQUENCE [LARGE SCALE GENOMIC DNA]</scope>
    <source>
        <strain evidence="4 5">CB4</strain>
    </source>
</reference>
<dbReference type="InterPro" id="IPR008964">
    <property type="entry name" value="Invasin/intimin_cell_adhesion"/>
</dbReference>
<dbReference type="PANTHER" id="PTHR24104">
    <property type="entry name" value="E3 UBIQUITIN-PROTEIN LIGASE NHLRC1-RELATED"/>
    <property type="match status" value="1"/>
</dbReference>
<feature type="region of interest" description="Disordered" evidence="2">
    <location>
        <begin position="500"/>
        <end position="538"/>
    </location>
</feature>
<keyword evidence="4" id="KW-0808">Transferase</keyword>
<dbReference type="SMART" id="SM00635">
    <property type="entry name" value="BID_2"/>
    <property type="match status" value="1"/>
</dbReference>
<gene>
    <name evidence="4" type="primary">pknD_1</name>
    <name evidence="4" type="ORF">CB4_03645</name>
</gene>
<proteinExistence type="predicted"/>
<keyword evidence="5" id="KW-1185">Reference proteome</keyword>
<dbReference type="PROSITE" id="PS51125">
    <property type="entry name" value="NHL"/>
    <property type="match status" value="6"/>
</dbReference>
<dbReference type="EC" id="2.7.11.1" evidence="4"/>
<dbReference type="Gene3D" id="2.60.40.1080">
    <property type="match status" value="1"/>
</dbReference>
<dbReference type="InterPro" id="IPR050952">
    <property type="entry name" value="TRIM-NHL_E3_ligases"/>
</dbReference>
<dbReference type="InterPro" id="IPR001258">
    <property type="entry name" value="NHL_repeat"/>
</dbReference>
<feature type="chain" id="PRO_5043310099" evidence="3">
    <location>
        <begin position="34"/>
        <end position="937"/>
    </location>
</feature>
<dbReference type="PROSITE" id="PS51272">
    <property type="entry name" value="SLH"/>
    <property type="match status" value="3"/>
</dbReference>
<dbReference type="InterPro" id="IPR011042">
    <property type="entry name" value="6-blade_b-propeller_TolB-like"/>
</dbReference>
<keyword evidence="3" id="KW-0732">Signal</keyword>
<evidence type="ECO:0000313" key="4">
    <source>
        <dbReference type="EMBL" id="BAU29445.1"/>
    </source>
</evidence>
<dbReference type="Gene3D" id="2.120.10.30">
    <property type="entry name" value="TolB, C-terminal domain"/>
    <property type="match status" value="3"/>
</dbReference>
<dbReference type="Pfam" id="PF12733">
    <property type="entry name" value="Cadherin-like"/>
    <property type="match status" value="1"/>
</dbReference>
<evidence type="ECO:0000313" key="5">
    <source>
        <dbReference type="Proteomes" id="UP000217696"/>
    </source>
</evidence>
<dbReference type="SUPFAM" id="SSF49373">
    <property type="entry name" value="Invasin/intimin cell-adhesion fragments"/>
    <property type="match status" value="1"/>
</dbReference>
<dbReference type="InterPro" id="IPR000033">
    <property type="entry name" value="LDLR_classB_rpt"/>
</dbReference>
<sequence length="937" mass="100447">MIRKKQRTRSIFVVLLCVLMNLSILFPSSRVVAADEEGFKKILPTTEQYFFSFPQGVAVDNAGNMYVVDRDNRRIQKFKSDGTFETSWGGEYGAGAGQFKAPCGIAVDQHRNVYVSDTVNRNIQKFTPNANNPSEGQWEVFWSRDSDILTGIAVDQDGNVYVADLGYSSIKKFTPKDSGSGKWEDLEGTEFDSPTGIAVDRDGNVYVADTNNNRIQKFTPNDSGSGKWEVFVNGDLNNPNGIAVDEAGNVYVADTNNNRIQKFTSDGKVEKAWGKGGTNPGEFRYPCGIAVDKDGNMYAADTGNHRIQRLLVPKLLSSNANLKRVGISPGTLTPSSTTPDTFSATVSNDVSSISVTAEVEDSKATVKIKGTVSTSDTLTLDVGLDVGSNNIPVVVTAEDGTKKEYTITVNRGTGTVPVSGVALYQSTLSLTAGGSTAKLTATVKPDNATNKKVTWSSSNTDVATVDANGEVTPKTAGTTTITVTTEDGSEKATCLVTVQSASSGGSSGGGGGGGSRDTSSSTNTRTSSVLVGENEKGKQAASVEITRTVTADGKKSDTVTLDAKKAAEAMAKATDNMNKVTISIPDLKGNEAQEIVANVQKEALSTMADKGFSAQVVTDKATIELPKETVSSLSKKDVYMKIEPVTKENEIQQTKTLLGVQAKDGSVIGTPLHIETNFSGRTKITLPLTGMNIPTDAKKQEDFLQSLAIFIEHSDGEKKVDKGEIQYDEKHNPIGLSVWVDKFSTFTLVNLPKKKDDPKPQVPVFADIQGHWAQSHIQQLVQSGAVSGYPDGTFKPNQTITRAEFVSMVVKAFGLQAKEKQGYAFTDTQNHWAKAAIETAYTNGIINGYNTTTFGVNDTITREQMAVILTNIKKNGTEGKQLSFKDTASISTWAQKAVSQAVEEGIITGYPNQTFQPKKVATRAEAVTMIVNALAIK</sequence>
<dbReference type="Pfam" id="PF08450">
    <property type="entry name" value="SGL"/>
    <property type="match status" value="1"/>
</dbReference>
<accession>A0A0U5B0F2</accession>
<dbReference type="GO" id="GO:0008270">
    <property type="term" value="F:zinc ion binding"/>
    <property type="evidence" value="ECO:0007669"/>
    <property type="project" value="UniProtKB-KW"/>
</dbReference>
<organism evidence="4 5">
    <name type="scientific">Aneurinibacillus soli</name>
    <dbReference type="NCBI Taxonomy" id="1500254"/>
    <lineage>
        <taxon>Bacteria</taxon>
        <taxon>Bacillati</taxon>
        <taxon>Bacillota</taxon>
        <taxon>Bacilli</taxon>
        <taxon>Bacillales</taxon>
        <taxon>Paenibacillaceae</taxon>
        <taxon>Aneurinibacillus group</taxon>
        <taxon>Aneurinibacillus</taxon>
    </lineage>
</organism>
<dbReference type="Pfam" id="PF02368">
    <property type="entry name" value="Big_2"/>
    <property type="match status" value="1"/>
</dbReference>
<keyword evidence="1" id="KW-0677">Repeat</keyword>
<feature type="signal peptide" evidence="3">
    <location>
        <begin position="1"/>
        <end position="33"/>
    </location>
</feature>